<dbReference type="GO" id="GO:0016020">
    <property type="term" value="C:membrane"/>
    <property type="evidence" value="ECO:0007669"/>
    <property type="project" value="GOC"/>
</dbReference>
<name>A0A0F9Q824_9ZZZZ</name>
<keyword evidence="1" id="KW-1003">Cell membrane</keyword>
<dbReference type="GO" id="GO:0008758">
    <property type="term" value="F:UDP-2,3-diacylglucosamine hydrolase activity"/>
    <property type="evidence" value="ECO:0007669"/>
    <property type="project" value="TreeGrafter"/>
</dbReference>
<dbReference type="Gene3D" id="3.60.21.10">
    <property type="match status" value="1"/>
</dbReference>
<evidence type="ECO:0000256" key="3">
    <source>
        <dbReference type="ARBA" id="ARBA00022723"/>
    </source>
</evidence>
<dbReference type="PANTHER" id="PTHR34990:SF1">
    <property type="entry name" value="UDP-2,3-DIACYLGLUCOSAMINE HYDROLASE"/>
    <property type="match status" value="1"/>
</dbReference>
<dbReference type="InterPro" id="IPR004843">
    <property type="entry name" value="Calcineurin-like_PHP"/>
</dbReference>
<dbReference type="PANTHER" id="PTHR34990">
    <property type="entry name" value="UDP-2,3-DIACYLGLUCOSAMINE HYDROLASE-RELATED"/>
    <property type="match status" value="1"/>
</dbReference>
<dbReference type="InterPro" id="IPR029052">
    <property type="entry name" value="Metallo-depent_PP-like"/>
</dbReference>
<keyword evidence="3" id="KW-0479">Metal-binding</keyword>
<reference evidence="8" key="1">
    <citation type="journal article" date="2015" name="Nature">
        <title>Complex archaea that bridge the gap between prokaryotes and eukaryotes.</title>
        <authorList>
            <person name="Spang A."/>
            <person name="Saw J.H."/>
            <person name="Jorgensen S.L."/>
            <person name="Zaremba-Niedzwiedzka K."/>
            <person name="Martijn J."/>
            <person name="Lind A.E."/>
            <person name="van Eijk R."/>
            <person name="Schleper C."/>
            <person name="Guy L."/>
            <person name="Ettema T.J."/>
        </authorList>
    </citation>
    <scope>NUCLEOTIDE SEQUENCE</scope>
</reference>
<organism evidence="8">
    <name type="scientific">marine sediment metagenome</name>
    <dbReference type="NCBI Taxonomy" id="412755"/>
    <lineage>
        <taxon>unclassified sequences</taxon>
        <taxon>metagenomes</taxon>
        <taxon>ecological metagenomes</taxon>
    </lineage>
</organism>
<dbReference type="CDD" id="cd00838">
    <property type="entry name" value="MPP_superfamily"/>
    <property type="match status" value="1"/>
</dbReference>
<evidence type="ECO:0000256" key="6">
    <source>
        <dbReference type="ARBA" id="ARBA00023211"/>
    </source>
</evidence>
<keyword evidence="5" id="KW-0472">Membrane</keyword>
<evidence type="ECO:0000256" key="5">
    <source>
        <dbReference type="ARBA" id="ARBA00023136"/>
    </source>
</evidence>
<dbReference type="GO" id="GO:0046872">
    <property type="term" value="F:metal ion binding"/>
    <property type="evidence" value="ECO:0007669"/>
    <property type="project" value="UniProtKB-KW"/>
</dbReference>
<sequence length="357" mass="42536">MSENKPKILVVSDLHLGSLDSERKLFIQFLKRVINGEFGSDLQAFIILGDFIDLCTDLPRTLLKRKKTQEIFNLLLELKDKLKLVFLLGNHEIPVTRDYDEKFERRKKKFLNKFKHTKFNELFGSELYYQYLLLKKYDNEDMLLAYNSREQLENNPIKKMTIEGLDLDSDYRCFMAHGYQFESEVYRFFGAQLWKSLITSDKFEVKETYDYFWNQIIKNGRKIKPIRFEDMKEELAKLKRKPIKSVDTAFSGLNILEFNFLKSSMRVMKKWYRVSKPAYFLNEIKEFLEDDDYDFSKINHVVYGHSHYKEVSYATINNQQVEVINDGSWQHMQPSYVEICSKGKMYLRTVANNITPS</sequence>
<evidence type="ECO:0000313" key="8">
    <source>
        <dbReference type="EMBL" id="KKN38634.1"/>
    </source>
</evidence>
<dbReference type="EMBL" id="LAZR01001814">
    <property type="protein sequence ID" value="KKN38634.1"/>
    <property type="molecule type" value="Genomic_DNA"/>
</dbReference>
<evidence type="ECO:0000256" key="1">
    <source>
        <dbReference type="ARBA" id="ARBA00022475"/>
    </source>
</evidence>
<dbReference type="GO" id="GO:0009245">
    <property type="term" value="P:lipid A biosynthetic process"/>
    <property type="evidence" value="ECO:0007669"/>
    <property type="project" value="TreeGrafter"/>
</dbReference>
<gene>
    <name evidence="8" type="ORF">LCGC14_0751380</name>
</gene>
<dbReference type="AlphaFoldDB" id="A0A0F9Q824"/>
<dbReference type="Pfam" id="PF00149">
    <property type="entry name" value="Metallophos"/>
    <property type="match status" value="1"/>
</dbReference>
<feature type="domain" description="Calcineurin-like phosphoesterase" evidence="7">
    <location>
        <begin position="7"/>
        <end position="148"/>
    </location>
</feature>
<evidence type="ECO:0000259" key="7">
    <source>
        <dbReference type="Pfam" id="PF00149"/>
    </source>
</evidence>
<accession>A0A0F9Q824</accession>
<evidence type="ECO:0000256" key="2">
    <source>
        <dbReference type="ARBA" id="ARBA00022519"/>
    </source>
</evidence>
<keyword evidence="2" id="KW-0997">Cell inner membrane</keyword>
<dbReference type="InterPro" id="IPR043461">
    <property type="entry name" value="LpxH-like"/>
</dbReference>
<proteinExistence type="predicted"/>
<protein>
    <recommendedName>
        <fullName evidence="7">Calcineurin-like phosphoesterase domain-containing protein</fullName>
    </recommendedName>
</protein>
<keyword evidence="6" id="KW-0464">Manganese</keyword>
<evidence type="ECO:0000256" key="4">
    <source>
        <dbReference type="ARBA" id="ARBA00022801"/>
    </source>
</evidence>
<dbReference type="SUPFAM" id="SSF56300">
    <property type="entry name" value="Metallo-dependent phosphatases"/>
    <property type="match status" value="1"/>
</dbReference>
<comment type="caution">
    <text evidence="8">The sequence shown here is derived from an EMBL/GenBank/DDBJ whole genome shotgun (WGS) entry which is preliminary data.</text>
</comment>
<keyword evidence="4" id="KW-0378">Hydrolase</keyword>